<evidence type="ECO:0000313" key="2">
    <source>
        <dbReference type="Ensembl" id="ENSPSMP00000020449.1"/>
    </source>
</evidence>
<feature type="region of interest" description="Disordered" evidence="1">
    <location>
        <begin position="47"/>
        <end position="66"/>
    </location>
</feature>
<dbReference type="Proteomes" id="UP000694414">
    <property type="component" value="Unplaced"/>
</dbReference>
<feature type="compositionally biased region" description="Polar residues" evidence="1">
    <location>
        <begin position="50"/>
        <end position="66"/>
    </location>
</feature>
<name>A0A8C8ZZL0_PROSS</name>
<proteinExistence type="predicted"/>
<dbReference type="Ensembl" id="ENSPSMT00000023708.1">
    <property type="protein sequence ID" value="ENSPSMP00000020449.1"/>
    <property type="gene ID" value="ENSPSMG00000014447.1"/>
</dbReference>
<feature type="region of interest" description="Disordered" evidence="1">
    <location>
        <begin position="1"/>
        <end position="21"/>
    </location>
</feature>
<reference evidence="2" key="1">
    <citation type="submission" date="2025-08" db="UniProtKB">
        <authorList>
            <consortium name="Ensembl"/>
        </authorList>
    </citation>
    <scope>IDENTIFICATION</scope>
</reference>
<organism evidence="2 3">
    <name type="scientific">Prolemur simus</name>
    <name type="common">Greater bamboo lemur</name>
    <name type="synonym">Hapalemur simus</name>
    <dbReference type="NCBI Taxonomy" id="1328070"/>
    <lineage>
        <taxon>Eukaryota</taxon>
        <taxon>Metazoa</taxon>
        <taxon>Chordata</taxon>
        <taxon>Craniata</taxon>
        <taxon>Vertebrata</taxon>
        <taxon>Euteleostomi</taxon>
        <taxon>Mammalia</taxon>
        <taxon>Eutheria</taxon>
        <taxon>Euarchontoglires</taxon>
        <taxon>Primates</taxon>
        <taxon>Strepsirrhini</taxon>
        <taxon>Lemuriformes</taxon>
        <taxon>Lemuridae</taxon>
        <taxon>Prolemur</taxon>
    </lineage>
</organism>
<accession>A0A8C8ZZL0</accession>
<protein>
    <submittedName>
        <fullName evidence="2">Uncharacterized protein</fullName>
    </submittedName>
</protein>
<evidence type="ECO:0000313" key="3">
    <source>
        <dbReference type="Proteomes" id="UP000694414"/>
    </source>
</evidence>
<keyword evidence="3" id="KW-1185">Reference proteome</keyword>
<reference evidence="2" key="2">
    <citation type="submission" date="2025-09" db="UniProtKB">
        <authorList>
            <consortium name="Ensembl"/>
        </authorList>
    </citation>
    <scope>IDENTIFICATION</scope>
</reference>
<dbReference type="AlphaFoldDB" id="A0A8C8ZZL0"/>
<dbReference type="GeneTree" id="ENSGT01040000242039"/>
<sequence length="66" mass="6791">LELLTSSDPPKHTGHASGSALAVPPVWSEALKLKLCTAPQLVGLARGAEGQSSSFQSPSQLHLLSS</sequence>
<evidence type="ECO:0000256" key="1">
    <source>
        <dbReference type="SAM" id="MobiDB-lite"/>
    </source>
</evidence>